<reference evidence="1" key="1">
    <citation type="submission" date="2022-01" db="EMBL/GenBank/DDBJ databases">
        <title>Jiella avicenniae sp. nov., a novel endophytic bacterium isolated from bark of Avicennia marina.</title>
        <authorList>
            <person name="Tuo L."/>
        </authorList>
    </citation>
    <scope>NUCLEOTIDE SEQUENCE</scope>
    <source>
        <strain evidence="1">CBK1P-4</strain>
    </source>
</reference>
<proteinExistence type="predicted"/>
<keyword evidence="2" id="KW-1185">Reference proteome</keyword>
<gene>
    <name evidence="1" type="ORF">LZD57_10650</name>
</gene>
<evidence type="ECO:0000313" key="1">
    <source>
        <dbReference type="EMBL" id="MCE7028448.1"/>
    </source>
</evidence>
<dbReference type="AlphaFoldDB" id="A0A9X1P0U3"/>
<evidence type="ECO:0000313" key="2">
    <source>
        <dbReference type="Proteomes" id="UP001139035"/>
    </source>
</evidence>
<organism evidence="1 2">
    <name type="scientific">Jiella avicenniae</name>
    <dbReference type="NCBI Taxonomy" id="2907202"/>
    <lineage>
        <taxon>Bacteria</taxon>
        <taxon>Pseudomonadati</taxon>
        <taxon>Pseudomonadota</taxon>
        <taxon>Alphaproteobacteria</taxon>
        <taxon>Hyphomicrobiales</taxon>
        <taxon>Aurantimonadaceae</taxon>
        <taxon>Jiella</taxon>
    </lineage>
</organism>
<name>A0A9X1P0U3_9HYPH</name>
<dbReference type="RefSeq" id="WP_233719606.1">
    <property type="nucleotide sequence ID" value="NZ_JAJUWU010000009.1"/>
</dbReference>
<sequence>MARFIVSYTFHASASDSIEAASKEEAERLVSERIEADDFQLDADEIDDVDFSVQEFHPVTRDGKQMWTTHVRDGDTPGHVEAGQ</sequence>
<protein>
    <submittedName>
        <fullName evidence="1">DpnD/PcfM family protein</fullName>
    </submittedName>
</protein>
<accession>A0A9X1P0U3</accession>
<dbReference type="Proteomes" id="UP001139035">
    <property type="component" value="Unassembled WGS sequence"/>
</dbReference>
<comment type="caution">
    <text evidence="1">The sequence shown here is derived from an EMBL/GenBank/DDBJ whole genome shotgun (WGS) entry which is preliminary data.</text>
</comment>
<dbReference type="EMBL" id="JAJUWU010000009">
    <property type="protein sequence ID" value="MCE7028448.1"/>
    <property type="molecule type" value="Genomic_DNA"/>
</dbReference>